<dbReference type="Gene3D" id="3.60.10.10">
    <property type="entry name" value="Endonuclease/exonuclease/phosphatase"/>
    <property type="match status" value="1"/>
</dbReference>
<dbReference type="EMBL" id="AKHW03005461">
    <property type="protein sequence ID" value="KYO26981.1"/>
    <property type="molecule type" value="Genomic_DNA"/>
</dbReference>
<dbReference type="PANTHER" id="PTHR23227">
    <property type="entry name" value="BUCENTAUR RELATED"/>
    <property type="match status" value="1"/>
</dbReference>
<evidence type="ECO:0000313" key="2">
    <source>
        <dbReference type="Proteomes" id="UP000050525"/>
    </source>
</evidence>
<organism evidence="1 2">
    <name type="scientific">Alligator mississippiensis</name>
    <name type="common">American alligator</name>
    <dbReference type="NCBI Taxonomy" id="8496"/>
    <lineage>
        <taxon>Eukaryota</taxon>
        <taxon>Metazoa</taxon>
        <taxon>Chordata</taxon>
        <taxon>Craniata</taxon>
        <taxon>Vertebrata</taxon>
        <taxon>Euteleostomi</taxon>
        <taxon>Archelosauria</taxon>
        <taxon>Archosauria</taxon>
        <taxon>Crocodylia</taxon>
        <taxon>Alligatoridae</taxon>
        <taxon>Alligatorinae</taxon>
        <taxon>Alligator</taxon>
    </lineage>
</organism>
<dbReference type="Proteomes" id="UP000050525">
    <property type="component" value="Unassembled WGS sequence"/>
</dbReference>
<comment type="caution">
    <text evidence="1">The sequence shown here is derived from an EMBL/GenBank/DDBJ whole genome shotgun (WGS) entry which is preliminary data.</text>
</comment>
<dbReference type="InterPro" id="IPR036691">
    <property type="entry name" value="Endo/exonu/phosph_ase_sf"/>
</dbReference>
<reference evidence="1 2" key="1">
    <citation type="journal article" date="2012" name="Genome Biol.">
        <title>Sequencing three crocodilian genomes to illuminate the evolution of archosaurs and amniotes.</title>
        <authorList>
            <person name="St John J.A."/>
            <person name="Braun E.L."/>
            <person name="Isberg S.R."/>
            <person name="Miles L.G."/>
            <person name="Chong A.Y."/>
            <person name="Gongora J."/>
            <person name="Dalzell P."/>
            <person name="Moran C."/>
            <person name="Bed'hom B."/>
            <person name="Abzhanov A."/>
            <person name="Burgess S.C."/>
            <person name="Cooksey A.M."/>
            <person name="Castoe T.A."/>
            <person name="Crawford N.G."/>
            <person name="Densmore L.D."/>
            <person name="Drew J.C."/>
            <person name="Edwards S.V."/>
            <person name="Faircloth B.C."/>
            <person name="Fujita M.K."/>
            <person name="Greenwold M.J."/>
            <person name="Hoffmann F.G."/>
            <person name="Howard J.M."/>
            <person name="Iguchi T."/>
            <person name="Janes D.E."/>
            <person name="Khan S.Y."/>
            <person name="Kohno S."/>
            <person name="de Koning A.J."/>
            <person name="Lance S.L."/>
            <person name="McCarthy F.M."/>
            <person name="McCormack J.E."/>
            <person name="Merchant M.E."/>
            <person name="Peterson D.G."/>
            <person name="Pollock D.D."/>
            <person name="Pourmand N."/>
            <person name="Raney B.J."/>
            <person name="Roessler K.A."/>
            <person name="Sanford J.R."/>
            <person name="Sawyer R.H."/>
            <person name="Schmidt C.J."/>
            <person name="Triplett E.W."/>
            <person name="Tuberville T.D."/>
            <person name="Venegas-Anaya M."/>
            <person name="Howard J.T."/>
            <person name="Jarvis E.D."/>
            <person name="Guillette L.J.Jr."/>
            <person name="Glenn T.C."/>
            <person name="Green R.E."/>
            <person name="Ray D.A."/>
        </authorList>
    </citation>
    <scope>NUCLEOTIDE SEQUENCE [LARGE SCALE GENOMIC DNA]</scope>
    <source>
        <strain evidence="1">KSC_2009_1</strain>
    </source>
</reference>
<dbReference type="PANTHER" id="PTHR23227:SF84">
    <property type="entry name" value="ENDONUCLEASE_EXONUCLEASE_PHOSPHATASE DOMAIN-CONTAINING PROTEIN"/>
    <property type="match status" value="1"/>
</dbReference>
<dbReference type="InterPro" id="IPR027124">
    <property type="entry name" value="Swc5/CFDP1/2"/>
</dbReference>
<proteinExistence type="predicted"/>
<evidence type="ECO:0008006" key="3">
    <source>
        <dbReference type="Google" id="ProtNLM"/>
    </source>
</evidence>
<accession>A0A151MR12</accession>
<gene>
    <name evidence="1" type="ORF">Y1Q_0019389</name>
</gene>
<evidence type="ECO:0000313" key="1">
    <source>
        <dbReference type="EMBL" id="KYO26981.1"/>
    </source>
</evidence>
<keyword evidence="2" id="KW-1185">Reference proteome</keyword>
<name>A0A151MR12_ALLMI</name>
<dbReference type="STRING" id="8496.A0A151MR12"/>
<protein>
    <recommendedName>
        <fullName evidence="3">Endonuclease/exonuclease/phosphatase domain-containing protein</fullName>
    </recommendedName>
</protein>
<dbReference type="AlphaFoldDB" id="A0A151MR12"/>
<sequence length="152" mass="16782">MSILLRSVGLTYLMKGSSAGKAGYTFFWSDHGSKAKQEVGVSFNKNCLIEKLTYLPKGMNDQLMVLRLPLLGKKCATIISTYAATMTNSDKVKNQFYDDLHSLIIAVPKSDHLILLGDLNSRIGSDCQTWDRVIEKHGIGSCNSNGLLLLRL</sequence>
<dbReference type="SUPFAM" id="SSF56219">
    <property type="entry name" value="DNase I-like"/>
    <property type="match status" value="1"/>
</dbReference>